<name>A0ABQ4PM70_9GAMM</name>
<reference evidence="1" key="1">
    <citation type="submission" date="2021-05" db="EMBL/GenBank/DDBJ databases">
        <title>Molecular characterization for Shewanella algae harboring chromosomal blaOXA-55-like strains isolated from clinical and environment sample.</title>
        <authorList>
            <person name="Ohama Y."/>
            <person name="Aoki K."/>
            <person name="Harada S."/>
            <person name="Moriya K."/>
            <person name="Ishii Y."/>
            <person name="Tateda K."/>
        </authorList>
    </citation>
    <scope>NUCLEOTIDE SEQUENCE</scope>
    <source>
        <strain evidence="1">JCM 11563</strain>
    </source>
</reference>
<accession>A0ABQ4PM70</accession>
<gene>
    <name evidence="1" type="ORF">TUM4438_32620</name>
</gene>
<dbReference type="Proteomes" id="UP000887104">
    <property type="component" value="Unassembled WGS sequence"/>
</dbReference>
<organism evidence="1 2">
    <name type="scientific">Shewanella sairae</name>
    <dbReference type="NCBI Taxonomy" id="190310"/>
    <lineage>
        <taxon>Bacteria</taxon>
        <taxon>Pseudomonadati</taxon>
        <taxon>Pseudomonadota</taxon>
        <taxon>Gammaproteobacteria</taxon>
        <taxon>Alteromonadales</taxon>
        <taxon>Shewanellaceae</taxon>
        <taxon>Shewanella</taxon>
    </lineage>
</organism>
<evidence type="ECO:0000313" key="1">
    <source>
        <dbReference type="EMBL" id="GIU49304.1"/>
    </source>
</evidence>
<proteinExistence type="predicted"/>
<evidence type="ECO:0000313" key="2">
    <source>
        <dbReference type="Proteomes" id="UP000887104"/>
    </source>
</evidence>
<keyword evidence="2" id="KW-1185">Reference proteome</keyword>
<comment type="caution">
    <text evidence="1">The sequence shown here is derived from an EMBL/GenBank/DDBJ whole genome shotgun (WGS) entry which is preliminary data.</text>
</comment>
<sequence length="70" mass="8049">MSLNPYVTPANLAAEFGDKRLILSFEYRLVFVVLHSLFQIWKDGSHIHGLISPLILDYYSSRSQQLPIND</sequence>
<dbReference type="EMBL" id="BPEY01000067">
    <property type="protein sequence ID" value="GIU49304.1"/>
    <property type="molecule type" value="Genomic_DNA"/>
</dbReference>
<protein>
    <submittedName>
        <fullName evidence="1">Uncharacterized protein</fullName>
    </submittedName>
</protein>